<evidence type="ECO:0000256" key="6">
    <source>
        <dbReference type="SAM" id="Phobius"/>
    </source>
</evidence>
<dbReference type="GO" id="GO:0015171">
    <property type="term" value="F:amino acid transmembrane transporter activity"/>
    <property type="evidence" value="ECO:0007669"/>
    <property type="project" value="TreeGrafter"/>
</dbReference>
<keyword evidence="8" id="KW-1185">Reference proteome</keyword>
<keyword evidence="4 6" id="KW-1133">Transmembrane helix</keyword>
<evidence type="ECO:0000256" key="4">
    <source>
        <dbReference type="ARBA" id="ARBA00022989"/>
    </source>
</evidence>
<dbReference type="OrthoDB" id="6710777at2"/>
<keyword evidence="2" id="KW-1003">Cell membrane</keyword>
<feature type="transmembrane region" description="Helical" evidence="6">
    <location>
        <begin position="172"/>
        <end position="195"/>
    </location>
</feature>
<protein>
    <recommendedName>
        <fullName evidence="9">Threonine transporter RhtB</fullName>
    </recommendedName>
</protein>
<comment type="caution">
    <text evidence="7">The sequence shown here is derived from an EMBL/GenBank/DDBJ whole genome shotgun (WGS) entry which is preliminary data.</text>
</comment>
<evidence type="ECO:0008006" key="9">
    <source>
        <dbReference type="Google" id="ProtNLM"/>
    </source>
</evidence>
<dbReference type="RefSeq" id="WP_068489685.1">
    <property type="nucleotide sequence ID" value="NZ_LWQT01000037.1"/>
</dbReference>
<gene>
    <name evidence="7" type="ORF">A6A04_12545</name>
</gene>
<dbReference type="PANTHER" id="PTHR30086:SF20">
    <property type="entry name" value="ARGININE EXPORTER PROTEIN ARGO-RELATED"/>
    <property type="match status" value="1"/>
</dbReference>
<name>A0A178MX48_9PROT</name>
<feature type="transmembrane region" description="Helical" evidence="6">
    <location>
        <begin position="134"/>
        <end position="160"/>
    </location>
</feature>
<evidence type="ECO:0000256" key="3">
    <source>
        <dbReference type="ARBA" id="ARBA00022692"/>
    </source>
</evidence>
<dbReference type="PANTHER" id="PTHR30086">
    <property type="entry name" value="ARGININE EXPORTER PROTEIN ARGO"/>
    <property type="match status" value="1"/>
</dbReference>
<reference evidence="7 8" key="1">
    <citation type="submission" date="2016-04" db="EMBL/GenBank/DDBJ databases">
        <title>Draft genome sequence of freshwater magnetotactic bacteria Magnetospirillum marisnigri SP-1 and Magnetospirillum moscoviense BB-1.</title>
        <authorList>
            <person name="Koziaeva V."/>
            <person name="Dziuba M.V."/>
            <person name="Ivanov T.M."/>
            <person name="Kuznetsov B."/>
            <person name="Grouzdev D.S."/>
        </authorList>
    </citation>
    <scope>NUCLEOTIDE SEQUENCE [LARGE SCALE GENOMIC DNA]</scope>
    <source>
        <strain evidence="7 8">SP-1</strain>
    </source>
</reference>
<dbReference type="GO" id="GO:0005886">
    <property type="term" value="C:plasma membrane"/>
    <property type="evidence" value="ECO:0007669"/>
    <property type="project" value="UniProtKB-SubCell"/>
</dbReference>
<dbReference type="GO" id="GO:0033228">
    <property type="term" value="P:cysteine export across plasma membrane"/>
    <property type="evidence" value="ECO:0007669"/>
    <property type="project" value="TreeGrafter"/>
</dbReference>
<evidence type="ECO:0000256" key="5">
    <source>
        <dbReference type="ARBA" id="ARBA00023136"/>
    </source>
</evidence>
<evidence type="ECO:0000313" key="7">
    <source>
        <dbReference type="EMBL" id="OAN54068.1"/>
    </source>
</evidence>
<dbReference type="InterPro" id="IPR001123">
    <property type="entry name" value="LeuE-type"/>
</dbReference>
<feature type="transmembrane region" description="Helical" evidence="6">
    <location>
        <begin position="45"/>
        <end position="64"/>
    </location>
</feature>
<keyword evidence="3 6" id="KW-0812">Transmembrane</keyword>
<organism evidence="7 8">
    <name type="scientific">Paramagnetospirillum marisnigri</name>
    <dbReference type="NCBI Taxonomy" id="1285242"/>
    <lineage>
        <taxon>Bacteria</taxon>
        <taxon>Pseudomonadati</taxon>
        <taxon>Pseudomonadota</taxon>
        <taxon>Alphaproteobacteria</taxon>
        <taxon>Rhodospirillales</taxon>
        <taxon>Magnetospirillaceae</taxon>
        <taxon>Paramagnetospirillum</taxon>
    </lineage>
</organism>
<dbReference type="STRING" id="1285242.A6A04_12545"/>
<evidence type="ECO:0000256" key="1">
    <source>
        <dbReference type="ARBA" id="ARBA00004651"/>
    </source>
</evidence>
<evidence type="ECO:0000256" key="2">
    <source>
        <dbReference type="ARBA" id="ARBA00022475"/>
    </source>
</evidence>
<keyword evidence="5 6" id="KW-0472">Membrane</keyword>
<evidence type="ECO:0000313" key="8">
    <source>
        <dbReference type="Proteomes" id="UP000078428"/>
    </source>
</evidence>
<sequence length="196" mass="19749">MTDPLAFTLAVLALLATPGPTNTLLAASGATAGPRRSLALIPAELSAYLLSISTLALVVAPLLAAHALLGAGLKLAAAAWLVCCAGRLWREGGGPDFGDEAVITPLRIFTTTLLNPKGLIFAIAIFPPASPLDLIPWLVGFSGLAVVVAAGWITLGATLARSAGSRATPTRICRLAAVVLVVFAVTMAGTAVAAFG</sequence>
<comment type="subcellular location">
    <subcellularLocation>
        <location evidence="1">Cell membrane</location>
        <topology evidence="1">Multi-pass membrane protein</topology>
    </subcellularLocation>
</comment>
<dbReference type="AlphaFoldDB" id="A0A178MX48"/>
<accession>A0A178MX48</accession>
<dbReference type="Proteomes" id="UP000078428">
    <property type="component" value="Unassembled WGS sequence"/>
</dbReference>
<proteinExistence type="predicted"/>
<dbReference type="EMBL" id="LWQT01000037">
    <property type="protein sequence ID" value="OAN54068.1"/>
    <property type="molecule type" value="Genomic_DNA"/>
</dbReference>